<dbReference type="AlphaFoldDB" id="A0A3G1B3Y3"/>
<dbReference type="InterPro" id="IPR035996">
    <property type="entry name" value="4pyrrol_Methylase_sf"/>
</dbReference>
<dbReference type="SUPFAM" id="SSF158372">
    <property type="entry name" value="AF1782-like"/>
    <property type="match status" value="1"/>
</dbReference>
<evidence type="ECO:0000256" key="3">
    <source>
        <dbReference type="ARBA" id="ARBA00022603"/>
    </source>
</evidence>
<comment type="similarity">
    <text evidence="2">Belongs to the diphthine synthase family.</text>
</comment>
<dbReference type="EMBL" id="CP011097">
    <property type="protein sequence ID" value="AJZ76473.1"/>
    <property type="molecule type" value="Genomic_DNA"/>
</dbReference>
<accession>A0A3G1B3Y3</accession>
<dbReference type="Pfam" id="PF00590">
    <property type="entry name" value="TP_methylase"/>
    <property type="match status" value="1"/>
</dbReference>
<keyword evidence="3 8" id="KW-0489">Methyltransferase</keyword>
<protein>
    <submittedName>
        <fullName evidence="8">Methyltransferase</fullName>
    </submittedName>
</protein>
<evidence type="ECO:0000313" key="8">
    <source>
        <dbReference type="EMBL" id="AJZ76473.1"/>
    </source>
</evidence>
<dbReference type="KEGG" id="tah:SU86_009035"/>
<name>A0A3G1B3Y3_9ARCH</name>
<dbReference type="InterPro" id="IPR014776">
    <property type="entry name" value="4pyrrole_Mease_sub2"/>
</dbReference>
<dbReference type="CDD" id="cd11647">
    <property type="entry name" value="DHP5_DphB"/>
    <property type="match status" value="1"/>
</dbReference>
<keyword evidence="9" id="KW-1185">Reference proteome</keyword>
<dbReference type="UniPathway" id="UPA00559"/>
<evidence type="ECO:0000256" key="2">
    <source>
        <dbReference type="ARBA" id="ARBA00006729"/>
    </source>
</evidence>
<evidence type="ECO:0000313" key="9">
    <source>
        <dbReference type="Proteomes" id="UP000266745"/>
    </source>
</evidence>
<dbReference type="Gene3D" id="1.20.1270.90">
    <property type="entry name" value="AF1782-like"/>
    <property type="match status" value="1"/>
</dbReference>
<dbReference type="Gene3D" id="3.40.1010.10">
    <property type="entry name" value="Cobalt-precorrin-4 Transmethylase, Domain 1"/>
    <property type="match status" value="1"/>
</dbReference>
<evidence type="ECO:0000259" key="7">
    <source>
        <dbReference type="Pfam" id="PF04010"/>
    </source>
</evidence>
<dbReference type="PANTHER" id="PTHR10882:SF0">
    <property type="entry name" value="DIPHTHINE METHYL ESTER SYNTHASE"/>
    <property type="match status" value="1"/>
</dbReference>
<gene>
    <name evidence="8" type="ORF">SU86_009035</name>
</gene>
<sequence>MLWFVGLGIGGAEALSDKIKKIISESGVVYFEQFTSPMKEHETKFLEQLTKGQFKLAPRWLVEDGKEILEAAKTKQVALLSYGDPYIATTHIELRIRAISDDIKTDTIHGSSAITSLIGECGLHFYKVGKTVTIMSGISSSTAYYTIFENLKLGNHTIVLLEWNQNKNFFLDPKDAIASLKVQEKEQARKVFSDDTYGIVASRIGQDNQKIIAGKFSSLSKTDFGEAPHTIIIPGMMHFTESDALKVLAECIEPPEDNTPKIEKISAQMMKKYIPMVRRALDQITPYYKDSKEFAGVLENADLYIKDAERFYSQGQDELAILSIGYADGLVDALRIAKGIEPEIP</sequence>
<feature type="domain" description="Tetrapyrrole methylase" evidence="6">
    <location>
        <begin position="1"/>
        <end position="219"/>
    </location>
</feature>
<dbReference type="STRING" id="1603555.SU86_009035"/>
<dbReference type="InterPro" id="IPR036809">
    <property type="entry name" value="AF1782-like_sf"/>
</dbReference>
<dbReference type="GO" id="GO:0017183">
    <property type="term" value="P:protein histidyl modification to diphthamide"/>
    <property type="evidence" value="ECO:0007669"/>
    <property type="project" value="UniProtKB-UniPathway"/>
</dbReference>
<comment type="pathway">
    <text evidence="1">Protein modification; peptidyl-diphthamide biosynthesis.</text>
</comment>
<dbReference type="OrthoDB" id="39139at2157"/>
<dbReference type="InterPro" id="IPR023140">
    <property type="entry name" value="DUF357"/>
</dbReference>
<evidence type="ECO:0000256" key="5">
    <source>
        <dbReference type="ARBA" id="ARBA00022691"/>
    </source>
</evidence>
<reference evidence="8 9" key="1">
    <citation type="journal article" date="2016" name="Sci. Rep.">
        <title>A novel ammonia-oxidizing archaeon from wastewater treatment plant: Its enrichment, physiological and genomic characteristics.</title>
        <authorList>
            <person name="Li Y."/>
            <person name="Ding K."/>
            <person name="Wen X."/>
            <person name="Zhang B."/>
            <person name="Shen B."/>
            <person name="Yang Y."/>
        </authorList>
    </citation>
    <scope>NUCLEOTIDE SEQUENCE [LARGE SCALE GENOMIC DNA]</scope>
    <source>
        <strain evidence="8 9">SAT1</strain>
    </source>
</reference>
<evidence type="ECO:0000259" key="6">
    <source>
        <dbReference type="Pfam" id="PF00590"/>
    </source>
</evidence>
<keyword evidence="5" id="KW-0949">S-adenosyl-L-methionine</keyword>
<proteinExistence type="inferred from homology"/>
<dbReference type="NCBIfam" id="TIGR00522">
    <property type="entry name" value="dph5"/>
    <property type="match status" value="1"/>
</dbReference>
<dbReference type="InterPro" id="IPR014777">
    <property type="entry name" value="4pyrrole_Mease_sub1"/>
</dbReference>
<keyword evidence="4 8" id="KW-0808">Transferase</keyword>
<dbReference type="SUPFAM" id="SSF53790">
    <property type="entry name" value="Tetrapyrrole methylase"/>
    <property type="match status" value="1"/>
</dbReference>
<dbReference type="PANTHER" id="PTHR10882">
    <property type="entry name" value="DIPHTHINE SYNTHASE"/>
    <property type="match status" value="1"/>
</dbReference>
<feature type="domain" description="DUF357" evidence="7">
    <location>
        <begin position="272"/>
        <end position="337"/>
    </location>
</feature>
<dbReference type="GeneID" id="24874706"/>
<dbReference type="Pfam" id="PF04010">
    <property type="entry name" value="DUF357"/>
    <property type="match status" value="1"/>
</dbReference>
<evidence type="ECO:0000256" key="4">
    <source>
        <dbReference type="ARBA" id="ARBA00022679"/>
    </source>
</evidence>
<dbReference type="Proteomes" id="UP000266745">
    <property type="component" value="Chromosome"/>
</dbReference>
<dbReference type="InterPro" id="IPR004551">
    <property type="entry name" value="Dphthn_synthase"/>
</dbReference>
<dbReference type="RefSeq" id="WP_048187261.1">
    <property type="nucleotide sequence ID" value="NZ_CP011097.1"/>
</dbReference>
<organism evidence="8 9">
    <name type="scientific">Candidatus Nitrosotenuis cloacae</name>
    <dbReference type="NCBI Taxonomy" id="1603555"/>
    <lineage>
        <taxon>Archaea</taxon>
        <taxon>Nitrososphaerota</taxon>
        <taxon>Candidatus Nitrosotenuis</taxon>
    </lineage>
</organism>
<dbReference type="Gene3D" id="3.30.950.10">
    <property type="entry name" value="Methyltransferase, Cobalt-precorrin-4 Transmethylase, Domain 2"/>
    <property type="match status" value="1"/>
</dbReference>
<evidence type="ECO:0000256" key="1">
    <source>
        <dbReference type="ARBA" id="ARBA00005156"/>
    </source>
</evidence>
<dbReference type="GO" id="GO:0004164">
    <property type="term" value="F:diphthine synthase activity"/>
    <property type="evidence" value="ECO:0007669"/>
    <property type="project" value="InterPro"/>
</dbReference>
<dbReference type="GO" id="GO:0032259">
    <property type="term" value="P:methylation"/>
    <property type="evidence" value="ECO:0007669"/>
    <property type="project" value="UniProtKB-KW"/>
</dbReference>
<dbReference type="InterPro" id="IPR000878">
    <property type="entry name" value="4pyrrol_Mease"/>
</dbReference>